<gene>
    <name evidence="2" type="ORF">PPSIR1_36137</name>
</gene>
<evidence type="ECO:0000313" key="2">
    <source>
        <dbReference type="EMBL" id="EDM80196.1"/>
    </source>
</evidence>
<sequence length="519" mass="54819">MSFGRRKFLISGGATTLALSLATLSSQRKAAARGRWGALIEDPDGILDLPEGFSYSILETEGDPMDDGYVVPERPDGMACFEGPDDTIILMRNHENGISGGPYTGDQTPPPEAYDPGGEGGVTRVVMDANTFERISSNLVLVGSIRNCAGGPSPWGWLSCEETVEINEGIRHGYTFVCPIDAETVQAPQIVEGYGRYNHEAVAIDPSNNYAYLTEDRADSALYRFVPDAMAEPFVGTLQALKVVGQDEFQTSGMSVGDVLDIEWVDIDEPDPDEDTVRDEAHGKGAAYIVRGEGIWFFEGQVYIASTSGGPIFGGQIFRLIDGDSPTLELVVQSEDFNVLDGPDNITVAPWGELFIAEDGDGEQYIRWVTEQGEVCDFARNALSDSEFAGVCFSPDGRALFVNIQEQGLTLVVTGPFGEGGSGEEDTGDETADGGMTEDEGTSGDESGTDGGDGSEDEIGDDTTGDGTGDAGADDSSSDEGCGCAADETSNQGMMAAAAVFGAVAVKTALTDESEEPEA</sequence>
<dbReference type="PROSITE" id="PS51318">
    <property type="entry name" value="TAT"/>
    <property type="match status" value="1"/>
</dbReference>
<dbReference type="EMBL" id="ABCS01000013">
    <property type="protein sequence ID" value="EDM80196.1"/>
    <property type="molecule type" value="Genomic_DNA"/>
</dbReference>
<keyword evidence="3" id="KW-1185">Reference proteome</keyword>
<dbReference type="SUPFAM" id="SSF63825">
    <property type="entry name" value="YWTD domain"/>
    <property type="match status" value="1"/>
</dbReference>
<dbReference type="eggNOG" id="COG3211">
    <property type="taxonomic scope" value="Bacteria"/>
</dbReference>
<evidence type="ECO:0008006" key="4">
    <source>
        <dbReference type="Google" id="ProtNLM"/>
    </source>
</evidence>
<name>A6G206_9BACT</name>
<feature type="compositionally biased region" description="Acidic residues" evidence="1">
    <location>
        <begin position="422"/>
        <end position="443"/>
    </location>
</feature>
<evidence type="ECO:0000313" key="3">
    <source>
        <dbReference type="Proteomes" id="UP000005801"/>
    </source>
</evidence>
<dbReference type="AlphaFoldDB" id="A6G206"/>
<dbReference type="RefSeq" id="WP_006970755.1">
    <property type="nucleotide sequence ID" value="NZ_ABCS01000013.1"/>
</dbReference>
<protein>
    <recommendedName>
        <fullName evidence="4">DUF839 domain-containing protein</fullName>
    </recommendedName>
</protein>
<evidence type="ECO:0000256" key="1">
    <source>
        <dbReference type="SAM" id="MobiDB-lite"/>
    </source>
</evidence>
<dbReference type="InterPro" id="IPR008557">
    <property type="entry name" value="PhoX"/>
</dbReference>
<dbReference type="STRING" id="391625.PPSIR1_36137"/>
<dbReference type="PANTHER" id="PTHR35399">
    <property type="entry name" value="SLR8030 PROTEIN"/>
    <property type="match status" value="1"/>
</dbReference>
<dbReference type="PANTHER" id="PTHR35399:SF4">
    <property type="entry name" value="MEMBRANE PROTEIN"/>
    <property type="match status" value="1"/>
</dbReference>
<accession>A6G206</accession>
<feature type="region of interest" description="Disordered" evidence="1">
    <location>
        <begin position="413"/>
        <end position="487"/>
    </location>
</feature>
<dbReference type="Pfam" id="PF05787">
    <property type="entry name" value="PhoX"/>
    <property type="match status" value="1"/>
</dbReference>
<dbReference type="InterPro" id="IPR006311">
    <property type="entry name" value="TAT_signal"/>
</dbReference>
<feature type="compositionally biased region" description="Acidic residues" evidence="1">
    <location>
        <begin position="453"/>
        <end position="464"/>
    </location>
</feature>
<proteinExistence type="predicted"/>
<comment type="caution">
    <text evidence="2">The sequence shown here is derived from an EMBL/GenBank/DDBJ whole genome shotgun (WGS) entry which is preliminary data.</text>
</comment>
<reference evidence="2 3" key="1">
    <citation type="submission" date="2007-06" db="EMBL/GenBank/DDBJ databases">
        <authorList>
            <person name="Shimkets L."/>
            <person name="Ferriera S."/>
            <person name="Johnson J."/>
            <person name="Kravitz S."/>
            <person name="Beeson K."/>
            <person name="Sutton G."/>
            <person name="Rogers Y.-H."/>
            <person name="Friedman R."/>
            <person name="Frazier M."/>
            <person name="Venter J.C."/>
        </authorList>
    </citation>
    <scope>NUCLEOTIDE SEQUENCE [LARGE SCALE GENOMIC DNA]</scope>
    <source>
        <strain evidence="2 3">SIR-1</strain>
    </source>
</reference>
<dbReference type="Proteomes" id="UP000005801">
    <property type="component" value="Unassembled WGS sequence"/>
</dbReference>
<organism evidence="2 3">
    <name type="scientific">Plesiocystis pacifica SIR-1</name>
    <dbReference type="NCBI Taxonomy" id="391625"/>
    <lineage>
        <taxon>Bacteria</taxon>
        <taxon>Pseudomonadati</taxon>
        <taxon>Myxococcota</taxon>
        <taxon>Polyangia</taxon>
        <taxon>Nannocystales</taxon>
        <taxon>Nannocystaceae</taxon>
        <taxon>Plesiocystis</taxon>
    </lineage>
</organism>